<evidence type="ECO:0000256" key="1">
    <source>
        <dbReference type="SAM" id="SignalP"/>
    </source>
</evidence>
<evidence type="ECO:0000313" key="3">
    <source>
        <dbReference type="Proteomes" id="UP000799536"/>
    </source>
</evidence>
<feature type="signal peptide" evidence="1">
    <location>
        <begin position="1"/>
        <end position="22"/>
    </location>
</feature>
<reference evidence="2" key="1">
    <citation type="journal article" date="2020" name="Stud. Mycol.">
        <title>101 Dothideomycetes genomes: a test case for predicting lifestyles and emergence of pathogens.</title>
        <authorList>
            <person name="Haridas S."/>
            <person name="Albert R."/>
            <person name="Binder M."/>
            <person name="Bloem J."/>
            <person name="Labutti K."/>
            <person name="Salamov A."/>
            <person name="Andreopoulos B."/>
            <person name="Baker S."/>
            <person name="Barry K."/>
            <person name="Bills G."/>
            <person name="Bluhm B."/>
            <person name="Cannon C."/>
            <person name="Castanera R."/>
            <person name="Culley D."/>
            <person name="Daum C."/>
            <person name="Ezra D."/>
            <person name="Gonzalez J."/>
            <person name="Henrissat B."/>
            <person name="Kuo A."/>
            <person name="Liang C."/>
            <person name="Lipzen A."/>
            <person name="Lutzoni F."/>
            <person name="Magnuson J."/>
            <person name="Mondo S."/>
            <person name="Nolan M."/>
            <person name="Ohm R."/>
            <person name="Pangilinan J."/>
            <person name="Park H.-J."/>
            <person name="Ramirez L."/>
            <person name="Alfaro M."/>
            <person name="Sun H."/>
            <person name="Tritt A."/>
            <person name="Yoshinaga Y."/>
            <person name="Zwiers L.-H."/>
            <person name="Turgeon B."/>
            <person name="Goodwin S."/>
            <person name="Spatafora J."/>
            <person name="Crous P."/>
            <person name="Grigoriev I."/>
        </authorList>
    </citation>
    <scope>NUCLEOTIDE SEQUENCE</scope>
    <source>
        <strain evidence="2">ATCC 74209</strain>
    </source>
</reference>
<name>A0A9P4JHH5_9PLEO</name>
<evidence type="ECO:0000313" key="2">
    <source>
        <dbReference type="EMBL" id="KAF2199300.1"/>
    </source>
</evidence>
<dbReference type="AlphaFoldDB" id="A0A9P4JHH5"/>
<proteinExistence type="predicted"/>
<gene>
    <name evidence="2" type="ORF">GQ43DRAFT_442608</name>
</gene>
<protein>
    <recommendedName>
        <fullName evidence="4">Secreted protein</fullName>
    </recommendedName>
</protein>
<sequence length="59" mass="6751">MSRRRLNTGNLLFLCLFGLSLRIQHRRKCGKQHNNPKYGSKWRDCCSVGGLRGNEESSA</sequence>
<feature type="chain" id="PRO_5040275710" description="Secreted protein" evidence="1">
    <location>
        <begin position="23"/>
        <end position="59"/>
    </location>
</feature>
<dbReference type="EMBL" id="ML994084">
    <property type="protein sequence ID" value="KAF2199300.1"/>
    <property type="molecule type" value="Genomic_DNA"/>
</dbReference>
<accession>A0A9P4JHH5</accession>
<organism evidence="2 3">
    <name type="scientific">Delitschia confertaspora ATCC 74209</name>
    <dbReference type="NCBI Taxonomy" id="1513339"/>
    <lineage>
        <taxon>Eukaryota</taxon>
        <taxon>Fungi</taxon>
        <taxon>Dikarya</taxon>
        <taxon>Ascomycota</taxon>
        <taxon>Pezizomycotina</taxon>
        <taxon>Dothideomycetes</taxon>
        <taxon>Pleosporomycetidae</taxon>
        <taxon>Pleosporales</taxon>
        <taxon>Delitschiaceae</taxon>
        <taxon>Delitschia</taxon>
    </lineage>
</organism>
<dbReference type="Proteomes" id="UP000799536">
    <property type="component" value="Unassembled WGS sequence"/>
</dbReference>
<comment type="caution">
    <text evidence="2">The sequence shown here is derived from an EMBL/GenBank/DDBJ whole genome shotgun (WGS) entry which is preliminary data.</text>
</comment>
<keyword evidence="3" id="KW-1185">Reference proteome</keyword>
<feature type="non-terminal residue" evidence="2">
    <location>
        <position position="59"/>
    </location>
</feature>
<keyword evidence="1" id="KW-0732">Signal</keyword>
<evidence type="ECO:0008006" key="4">
    <source>
        <dbReference type="Google" id="ProtNLM"/>
    </source>
</evidence>